<sequence length="305" mass="31682">QVGSTFDPSSSATYRRVPCNTGQCSALTKATLNSPSCSLANSCIYSASYGDRSYSIGYLSQDTLSFGSESVPGFVFGCGEDNTGLFGRSAGLFGLAKNELSLISQLSARYSNAFSYCLPTSSSGSSGYLSIGGGSGRSYKFTPMLSDSKDPTLYFLRLEAIAVSGRALAVSGSEYSASTIIDSGTVITRLPSAVYSALRTELVRIISPAFQSAGAISILDACFSGTFNEVSRAAPSVQLIFQGGAAVDLAPKNVFIEVQTGTTCLSFAANSNPNGIAIIGNQQQQTFDIVYDIASSRIGFAPGGC</sequence>
<dbReference type="Pfam" id="PF14543">
    <property type="entry name" value="TAXi_N"/>
    <property type="match status" value="1"/>
</dbReference>
<evidence type="ECO:0000313" key="5">
    <source>
        <dbReference type="EMBL" id="EPS57666.1"/>
    </source>
</evidence>
<dbReference type="GO" id="GO:0008233">
    <property type="term" value="F:peptidase activity"/>
    <property type="evidence" value="ECO:0007669"/>
    <property type="project" value="UniProtKB-KW"/>
</dbReference>
<feature type="domain" description="Peptidase A1" evidence="4">
    <location>
        <begin position="1"/>
        <end position="301"/>
    </location>
</feature>
<comment type="caution">
    <text evidence="5">The sequence shown here is derived from an EMBL/GenBank/DDBJ whole genome shotgun (WGS) entry which is preliminary data.</text>
</comment>
<proteinExistence type="inferred from homology"/>
<evidence type="ECO:0000256" key="2">
    <source>
        <dbReference type="ARBA" id="ARBA00022670"/>
    </source>
</evidence>
<dbReference type="InterPro" id="IPR032799">
    <property type="entry name" value="TAXi_C"/>
</dbReference>
<evidence type="ECO:0000256" key="1">
    <source>
        <dbReference type="ARBA" id="ARBA00007447"/>
    </source>
</evidence>
<organism evidence="5 6">
    <name type="scientific">Genlisea aurea</name>
    <dbReference type="NCBI Taxonomy" id="192259"/>
    <lineage>
        <taxon>Eukaryota</taxon>
        <taxon>Viridiplantae</taxon>
        <taxon>Streptophyta</taxon>
        <taxon>Embryophyta</taxon>
        <taxon>Tracheophyta</taxon>
        <taxon>Spermatophyta</taxon>
        <taxon>Magnoliopsida</taxon>
        <taxon>eudicotyledons</taxon>
        <taxon>Gunneridae</taxon>
        <taxon>Pentapetalae</taxon>
        <taxon>asterids</taxon>
        <taxon>lamiids</taxon>
        <taxon>Lamiales</taxon>
        <taxon>Lentibulariaceae</taxon>
        <taxon>Genlisea</taxon>
    </lineage>
</organism>
<evidence type="ECO:0000256" key="3">
    <source>
        <dbReference type="ARBA" id="ARBA00022801"/>
    </source>
</evidence>
<protein>
    <recommendedName>
        <fullName evidence="4">Peptidase A1 domain-containing protein</fullName>
    </recommendedName>
</protein>
<feature type="non-terminal residue" evidence="5">
    <location>
        <position position="1"/>
    </location>
</feature>
<evidence type="ECO:0000259" key="4">
    <source>
        <dbReference type="PROSITE" id="PS51767"/>
    </source>
</evidence>
<dbReference type="Gene3D" id="2.40.70.10">
    <property type="entry name" value="Acid Proteases"/>
    <property type="match status" value="2"/>
</dbReference>
<gene>
    <name evidence="5" type="ORF">M569_17150</name>
</gene>
<keyword evidence="6" id="KW-1185">Reference proteome</keyword>
<evidence type="ECO:0000313" key="6">
    <source>
        <dbReference type="Proteomes" id="UP000015453"/>
    </source>
</evidence>
<dbReference type="InterPro" id="IPR051708">
    <property type="entry name" value="Plant_Aspart_Prot_A1"/>
</dbReference>
<keyword evidence="3" id="KW-0378">Hydrolase</keyword>
<dbReference type="AlphaFoldDB" id="S8BZN0"/>
<dbReference type="PANTHER" id="PTHR47967">
    <property type="entry name" value="OS07G0603500 PROTEIN-RELATED"/>
    <property type="match status" value="1"/>
</dbReference>
<dbReference type="EMBL" id="AUSU01009977">
    <property type="protein sequence ID" value="EPS57666.1"/>
    <property type="molecule type" value="Genomic_DNA"/>
</dbReference>
<feature type="non-terminal residue" evidence="5">
    <location>
        <position position="305"/>
    </location>
</feature>
<dbReference type="Pfam" id="PF14541">
    <property type="entry name" value="TAXi_C"/>
    <property type="match status" value="1"/>
</dbReference>
<dbReference type="GO" id="GO:0006508">
    <property type="term" value="P:proteolysis"/>
    <property type="evidence" value="ECO:0007669"/>
    <property type="project" value="UniProtKB-KW"/>
</dbReference>
<dbReference type="InterPro" id="IPR021109">
    <property type="entry name" value="Peptidase_aspartic_dom_sf"/>
</dbReference>
<dbReference type="PROSITE" id="PS51767">
    <property type="entry name" value="PEPTIDASE_A1"/>
    <property type="match status" value="1"/>
</dbReference>
<dbReference type="InterPro" id="IPR032861">
    <property type="entry name" value="TAXi_N"/>
</dbReference>
<reference evidence="5 6" key="1">
    <citation type="journal article" date="2013" name="BMC Genomics">
        <title>The miniature genome of a carnivorous plant Genlisea aurea contains a low number of genes and short non-coding sequences.</title>
        <authorList>
            <person name="Leushkin E.V."/>
            <person name="Sutormin R.A."/>
            <person name="Nabieva E.R."/>
            <person name="Penin A.A."/>
            <person name="Kondrashov A.S."/>
            <person name="Logacheva M.D."/>
        </authorList>
    </citation>
    <scope>NUCLEOTIDE SEQUENCE [LARGE SCALE GENOMIC DNA]</scope>
</reference>
<accession>S8BZN0</accession>
<dbReference type="SUPFAM" id="SSF50630">
    <property type="entry name" value="Acid proteases"/>
    <property type="match status" value="1"/>
</dbReference>
<name>S8BZN0_9LAMI</name>
<dbReference type="PANTHER" id="PTHR47967:SF60">
    <property type="entry name" value="PROTEIN ASPARTIC PROTEASE IN GUARD CELL 1-LIKE"/>
    <property type="match status" value="1"/>
</dbReference>
<keyword evidence="2" id="KW-0645">Protease</keyword>
<dbReference type="InterPro" id="IPR033121">
    <property type="entry name" value="PEPTIDASE_A1"/>
</dbReference>
<dbReference type="OrthoDB" id="2747330at2759"/>
<comment type="similarity">
    <text evidence="1">Belongs to the peptidase A1 family.</text>
</comment>
<dbReference type="FunFam" id="2.40.70.10:FF:000013">
    <property type="entry name" value="Aspartyl protease AED1"/>
    <property type="match status" value="1"/>
</dbReference>
<dbReference type="Proteomes" id="UP000015453">
    <property type="component" value="Unassembled WGS sequence"/>
</dbReference>